<dbReference type="InParanoid" id="K3YTE8"/>
<organism evidence="4 5">
    <name type="scientific">Setaria italica</name>
    <name type="common">Foxtail millet</name>
    <name type="synonym">Panicum italicum</name>
    <dbReference type="NCBI Taxonomy" id="4555"/>
    <lineage>
        <taxon>Eukaryota</taxon>
        <taxon>Viridiplantae</taxon>
        <taxon>Streptophyta</taxon>
        <taxon>Embryophyta</taxon>
        <taxon>Tracheophyta</taxon>
        <taxon>Spermatophyta</taxon>
        <taxon>Magnoliopsida</taxon>
        <taxon>Liliopsida</taxon>
        <taxon>Poales</taxon>
        <taxon>Poaceae</taxon>
        <taxon>PACMAD clade</taxon>
        <taxon>Panicoideae</taxon>
        <taxon>Panicodae</taxon>
        <taxon>Paniceae</taxon>
        <taxon>Cenchrinae</taxon>
        <taxon>Setaria</taxon>
    </lineage>
</organism>
<dbReference type="Gramene" id="KQL30776">
    <property type="protein sequence ID" value="KQL30776"/>
    <property type="gene ID" value="SETIT_017543mg"/>
</dbReference>
<sequence length="374" mass="41881">MGDLGGGDRREAAAEEDPAAAPAPAGAGPDHLVVMVHGIVGSTADWKFGAEQFDKLLSDKVIVHCSNRNMRKLTLDGIDVMGERLAQEVIEEINRRPYIKKISFVAHSVGGLVARYAIGRLYRPPKQTSENAPQSLSDNNRGTIHGLEAVNFITVASPHLGSRGNKQVPFLFGVTAIENFACCIIHLIFGRTGKHLFLTDYDDGKPPLLQRMVDNWGDLQFMYAYLPQLLLCAWIMNIFSLPICWCRSALQAFRRRVAYSNACYDHIVGWRTSSIRQDSELPKWVDSTNKIYPHIVYEELSKAEAPNQCVDTDNCTLEERLLRGLKRVSWEKVDVSFHNSKVRSAAHSVIQVKDPVMHCEGADVIQHMIDHFTL</sequence>
<dbReference type="AlphaFoldDB" id="K3YTE8"/>
<dbReference type="PANTHER" id="PTHR12482:SF14">
    <property type="entry name" value="LIPASE YOR059C ISOFORM X1"/>
    <property type="match status" value="1"/>
</dbReference>
<feature type="transmembrane region" description="Helical" evidence="2">
    <location>
        <begin position="222"/>
        <end position="246"/>
    </location>
</feature>
<dbReference type="PANTHER" id="PTHR12482">
    <property type="entry name" value="LIPASE ROG1-RELATED-RELATED"/>
    <property type="match status" value="1"/>
</dbReference>
<evidence type="ECO:0000313" key="5">
    <source>
        <dbReference type="Proteomes" id="UP000004995"/>
    </source>
</evidence>
<dbReference type="InterPro" id="IPR029058">
    <property type="entry name" value="AB_hydrolase_fold"/>
</dbReference>
<feature type="domain" description="DUF676" evidence="3">
    <location>
        <begin position="29"/>
        <end position="272"/>
    </location>
</feature>
<proteinExistence type="predicted"/>
<dbReference type="SUPFAM" id="SSF53474">
    <property type="entry name" value="alpha/beta-Hydrolases"/>
    <property type="match status" value="1"/>
</dbReference>
<feature type="transmembrane region" description="Helical" evidence="2">
    <location>
        <begin position="168"/>
        <end position="189"/>
    </location>
</feature>
<dbReference type="eggNOG" id="KOG4372">
    <property type="taxonomic scope" value="Eukaryota"/>
</dbReference>
<keyword evidence="2" id="KW-0472">Membrane</keyword>
<reference evidence="4" key="2">
    <citation type="submission" date="2018-08" db="UniProtKB">
        <authorList>
            <consortium name="EnsemblPlants"/>
        </authorList>
    </citation>
    <scope>IDENTIFICATION</scope>
    <source>
        <strain evidence="4">Yugu1</strain>
    </source>
</reference>
<dbReference type="InterPro" id="IPR044294">
    <property type="entry name" value="Lipase-like"/>
</dbReference>
<gene>
    <name evidence="4" type="primary">LOC101780575</name>
</gene>
<evidence type="ECO:0000313" key="4">
    <source>
        <dbReference type="EnsemblPlants" id="KQL30776"/>
    </source>
</evidence>
<feature type="region of interest" description="Disordered" evidence="1">
    <location>
        <begin position="1"/>
        <end position="26"/>
    </location>
</feature>
<keyword evidence="5" id="KW-1185">Reference proteome</keyword>
<dbReference type="OMA" id="NQCADTD"/>
<dbReference type="InterPro" id="IPR007751">
    <property type="entry name" value="DUF676_lipase-like"/>
</dbReference>
<name>K3YTE8_SETIT</name>
<evidence type="ECO:0000259" key="3">
    <source>
        <dbReference type="Pfam" id="PF05057"/>
    </source>
</evidence>
<protein>
    <recommendedName>
        <fullName evidence="3">DUF676 domain-containing protein</fullName>
    </recommendedName>
</protein>
<dbReference type="EMBL" id="AGNK02000466">
    <property type="status" value="NOT_ANNOTATED_CDS"/>
    <property type="molecule type" value="Genomic_DNA"/>
</dbReference>
<dbReference type="Pfam" id="PF05057">
    <property type="entry name" value="DUF676"/>
    <property type="match status" value="1"/>
</dbReference>
<keyword evidence="2" id="KW-0812">Transmembrane</keyword>
<keyword evidence="2" id="KW-1133">Transmembrane helix</keyword>
<reference evidence="5" key="1">
    <citation type="journal article" date="2012" name="Nat. Biotechnol.">
        <title>Reference genome sequence of the model plant Setaria.</title>
        <authorList>
            <person name="Bennetzen J.L."/>
            <person name="Schmutz J."/>
            <person name="Wang H."/>
            <person name="Percifield R."/>
            <person name="Hawkins J."/>
            <person name="Pontaroli A.C."/>
            <person name="Estep M."/>
            <person name="Feng L."/>
            <person name="Vaughn J.N."/>
            <person name="Grimwood J."/>
            <person name="Jenkins J."/>
            <person name="Barry K."/>
            <person name="Lindquist E."/>
            <person name="Hellsten U."/>
            <person name="Deshpande S."/>
            <person name="Wang X."/>
            <person name="Wu X."/>
            <person name="Mitros T."/>
            <person name="Triplett J."/>
            <person name="Yang X."/>
            <person name="Ye C.Y."/>
            <person name="Mauro-Herrera M."/>
            <person name="Wang L."/>
            <person name="Li P."/>
            <person name="Sharma M."/>
            <person name="Sharma R."/>
            <person name="Ronald P.C."/>
            <person name="Panaud O."/>
            <person name="Kellogg E.A."/>
            <person name="Brutnell T.P."/>
            <person name="Doust A.N."/>
            <person name="Tuskan G.A."/>
            <person name="Rokhsar D."/>
            <person name="Devos K.M."/>
        </authorList>
    </citation>
    <scope>NUCLEOTIDE SEQUENCE [LARGE SCALE GENOMIC DNA]</scope>
    <source>
        <strain evidence="5">cv. Yugu1</strain>
    </source>
</reference>
<dbReference type="FunFam" id="3.40.50.1820:FF:000180">
    <property type="entry name" value="Putative lipase ROG1"/>
    <property type="match status" value="1"/>
</dbReference>
<evidence type="ECO:0000256" key="2">
    <source>
        <dbReference type="SAM" id="Phobius"/>
    </source>
</evidence>
<dbReference type="Gene3D" id="3.40.50.1820">
    <property type="entry name" value="alpha/beta hydrolase"/>
    <property type="match status" value="1"/>
</dbReference>
<accession>K3YTE8</accession>
<dbReference type="GO" id="GO:0006629">
    <property type="term" value="P:lipid metabolic process"/>
    <property type="evidence" value="ECO:0000318"/>
    <property type="project" value="GO_Central"/>
</dbReference>
<feature type="compositionally biased region" description="Basic and acidic residues" evidence="1">
    <location>
        <begin position="1"/>
        <end position="13"/>
    </location>
</feature>
<evidence type="ECO:0000256" key="1">
    <source>
        <dbReference type="SAM" id="MobiDB-lite"/>
    </source>
</evidence>
<dbReference type="Proteomes" id="UP000004995">
    <property type="component" value="Unassembled WGS sequence"/>
</dbReference>
<dbReference type="EnsemblPlants" id="KQL30776">
    <property type="protein sequence ID" value="KQL30776"/>
    <property type="gene ID" value="SETIT_017543mg"/>
</dbReference>